<proteinExistence type="predicted"/>
<reference evidence="1" key="1">
    <citation type="journal article" date="2021" name="Proc. Natl. Acad. Sci. U.S.A.">
        <title>A Catalog of Tens of Thousands of Viruses from Human Metagenomes Reveals Hidden Associations with Chronic Diseases.</title>
        <authorList>
            <person name="Tisza M.J."/>
            <person name="Buck C.B."/>
        </authorList>
    </citation>
    <scope>NUCLEOTIDE SEQUENCE</scope>
    <source>
        <strain evidence="1">Ctah610</strain>
    </source>
</reference>
<sequence>MKIFAGNGTNYPTQLVTDLNGDMWMRTIVENEWHSWSKFSNVKDS</sequence>
<dbReference type="EMBL" id="BK015827">
    <property type="protein sequence ID" value="DAE27037.1"/>
    <property type="molecule type" value="Genomic_DNA"/>
</dbReference>
<protein>
    <submittedName>
        <fullName evidence="1">Uncharacterized protein</fullName>
    </submittedName>
</protein>
<evidence type="ECO:0000313" key="1">
    <source>
        <dbReference type="EMBL" id="DAE27037.1"/>
    </source>
</evidence>
<accession>A0A8S5R7P8</accession>
<organism evidence="1">
    <name type="scientific">virus sp. ctah610</name>
    <dbReference type="NCBI Taxonomy" id="2826807"/>
    <lineage>
        <taxon>Viruses</taxon>
    </lineage>
</organism>
<name>A0A8S5R7P8_9VIRU</name>